<comment type="catalytic activity">
    <reaction evidence="1">
        <text>ATP + protein L-histidine = ADP + protein N-phospho-L-histidine.</text>
        <dbReference type="EC" id="2.7.13.3"/>
    </reaction>
</comment>
<dbReference type="Pfam" id="PF02518">
    <property type="entry name" value="HATPase_c"/>
    <property type="match status" value="1"/>
</dbReference>
<dbReference type="CDD" id="cd00082">
    <property type="entry name" value="HisKA"/>
    <property type="match status" value="1"/>
</dbReference>
<dbReference type="EMBL" id="WKKG01000011">
    <property type="protein sequence ID" value="MRX70082.1"/>
    <property type="molecule type" value="Genomic_DNA"/>
</dbReference>
<dbReference type="Pfam" id="PF00072">
    <property type="entry name" value="Response_reg"/>
    <property type="match status" value="1"/>
</dbReference>
<reference evidence="11 14" key="2">
    <citation type="submission" date="2019-11" db="EMBL/GenBank/DDBJ databases">
        <title>Flavobacterium resistens genome.</title>
        <authorList>
            <person name="Wilson V.M."/>
            <person name="Newman J.D."/>
        </authorList>
    </citation>
    <scope>NUCLEOTIDE SEQUENCE [LARGE SCALE GENOMIC DNA]</scope>
    <source>
        <strain evidence="11 14">DSM 19382</strain>
    </source>
</reference>
<dbReference type="PRINTS" id="PR00344">
    <property type="entry name" value="BCTRLSENSOR"/>
</dbReference>
<dbReference type="InterPro" id="IPR015943">
    <property type="entry name" value="WD40/YVTN_repeat-like_dom_sf"/>
</dbReference>
<evidence type="ECO:0000259" key="8">
    <source>
        <dbReference type="PROSITE" id="PS01124"/>
    </source>
</evidence>
<dbReference type="InterPro" id="IPR018062">
    <property type="entry name" value="HTH_AraC-typ_CS"/>
</dbReference>
<dbReference type="SMART" id="SM00342">
    <property type="entry name" value="HTH_ARAC"/>
    <property type="match status" value="1"/>
</dbReference>
<evidence type="ECO:0000259" key="9">
    <source>
        <dbReference type="PROSITE" id="PS50109"/>
    </source>
</evidence>
<proteinExistence type="predicted"/>
<dbReference type="PROSITE" id="PS01124">
    <property type="entry name" value="HTH_ARAC_FAMILY_2"/>
    <property type="match status" value="1"/>
</dbReference>
<dbReference type="CDD" id="cd17574">
    <property type="entry name" value="REC_OmpR"/>
    <property type="match status" value="1"/>
</dbReference>
<dbReference type="InterPro" id="IPR011006">
    <property type="entry name" value="CheY-like_superfamily"/>
</dbReference>
<evidence type="ECO:0000256" key="4">
    <source>
        <dbReference type="ARBA" id="ARBA00023015"/>
    </source>
</evidence>
<dbReference type="SUPFAM" id="SSF47384">
    <property type="entry name" value="Homodimeric domain of signal transducing histidine kinase"/>
    <property type="match status" value="1"/>
</dbReference>
<dbReference type="GO" id="GO:0003700">
    <property type="term" value="F:DNA-binding transcription factor activity"/>
    <property type="evidence" value="ECO:0007669"/>
    <property type="project" value="InterPro"/>
</dbReference>
<dbReference type="Gene3D" id="1.10.10.60">
    <property type="entry name" value="Homeodomain-like"/>
    <property type="match status" value="2"/>
</dbReference>
<keyword evidence="5" id="KW-0238">DNA-binding</keyword>
<dbReference type="InterPro" id="IPR001789">
    <property type="entry name" value="Sig_transdc_resp-reg_receiver"/>
</dbReference>
<dbReference type="PROSITE" id="PS50109">
    <property type="entry name" value="HIS_KIN"/>
    <property type="match status" value="1"/>
</dbReference>
<dbReference type="InterPro" id="IPR009057">
    <property type="entry name" value="Homeodomain-like_sf"/>
</dbReference>
<feature type="domain" description="Histidine kinase" evidence="9">
    <location>
        <begin position="856"/>
        <end position="1089"/>
    </location>
</feature>
<keyword evidence="4" id="KW-0805">Transcription regulation</keyword>
<dbReference type="Pfam" id="PF12833">
    <property type="entry name" value="HTH_18"/>
    <property type="match status" value="1"/>
</dbReference>
<dbReference type="InterPro" id="IPR036890">
    <property type="entry name" value="HATPase_C_sf"/>
</dbReference>
<dbReference type="Proteomes" id="UP000468990">
    <property type="component" value="Unassembled WGS sequence"/>
</dbReference>
<evidence type="ECO:0000259" key="10">
    <source>
        <dbReference type="PROSITE" id="PS50110"/>
    </source>
</evidence>
<dbReference type="SUPFAM" id="SSF52172">
    <property type="entry name" value="CheY-like"/>
    <property type="match status" value="1"/>
</dbReference>
<dbReference type="InterPro" id="IPR003661">
    <property type="entry name" value="HisK_dim/P_dom"/>
</dbReference>
<dbReference type="RefSeq" id="WP_142452399.1">
    <property type="nucleotide sequence ID" value="NZ_FXTA01000007.1"/>
</dbReference>
<evidence type="ECO:0000256" key="3">
    <source>
        <dbReference type="ARBA" id="ARBA00022553"/>
    </source>
</evidence>
<evidence type="ECO:0000256" key="1">
    <source>
        <dbReference type="ARBA" id="ARBA00000085"/>
    </source>
</evidence>
<dbReference type="PROSITE" id="PS50110">
    <property type="entry name" value="RESPONSE_REGULATORY"/>
    <property type="match status" value="1"/>
</dbReference>
<dbReference type="EC" id="2.7.13.3" evidence="2"/>
<feature type="modified residue" description="4-aspartylphosphate" evidence="7">
    <location>
        <position position="1181"/>
    </location>
</feature>
<dbReference type="EMBL" id="FXTA01000007">
    <property type="protein sequence ID" value="SMO92755.1"/>
    <property type="molecule type" value="Genomic_DNA"/>
</dbReference>
<dbReference type="Gene3D" id="1.10.287.130">
    <property type="match status" value="1"/>
</dbReference>
<dbReference type="Pfam" id="PF07495">
    <property type="entry name" value="Y_Y_Y"/>
    <property type="match status" value="1"/>
</dbReference>
<dbReference type="InterPro" id="IPR036097">
    <property type="entry name" value="HisK_dim/P_sf"/>
</dbReference>
<dbReference type="Gene3D" id="2.130.10.10">
    <property type="entry name" value="YVTN repeat-like/Quinoprotein amine dehydrogenase"/>
    <property type="match status" value="2"/>
</dbReference>
<dbReference type="InterPro" id="IPR018060">
    <property type="entry name" value="HTH_AraC"/>
</dbReference>
<evidence type="ECO:0000313" key="13">
    <source>
        <dbReference type="Proteomes" id="UP000317289"/>
    </source>
</evidence>
<dbReference type="GO" id="GO:0000155">
    <property type="term" value="F:phosphorelay sensor kinase activity"/>
    <property type="evidence" value="ECO:0007669"/>
    <property type="project" value="InterPro"/>
</dbReference>
<dbReference type="Pfam" id="PF00512">
    <property type="entry name" value="HisKA"/>
    <property type="match status" value="1"/>
</dbReference>
<evidence type="ECO:0000313" key="14">
    <source>
        <dbReference type="Proteomes" id="UP000468990"/>
    </source>
</evidence>
<gene>
    <name evidence="11" type="ORF">GJU42_19085</name>
    <name evidence="12" type="ORF">SAMN06265349_10781</name>
</gene>
<dbReference type="InterPro" id="IPR011123">
    <property type="entry name" value="Y_Y_Y"/>
</dbReference>
<evidence type="ECO:0000256" key="6">
    <source>
        <dbReference type="ARBA" id="ARBA00023163"/>
    </source>
</evidence>
<dbReference type="SUPFAM" id="SSF46689">
    <property type="entry name" value="Homeodomain-like"/>
    <property type="match status" value="1"/>
</dbReference>
<evidence type="ECO:0000256" key="2">
    <source>
        <dbReference type="ARBA" id="ARBA00012438"/>
    </source>
</evidence>
<dbReference type="Proteomes" id="UP000317289">
    <property type="component" value="Unassembled WGS sequence"/>
</dbReference>
<dbReference type="SMART" id="SM00448">
    <property type="entry name" value="REC"/>
    <property type="match status" value="1"/>
</dbReference>
<dbReference type="Gene3D" id="3.30.565.10">
    <property type="entry name" value="Histidine kinase-like ATPase, C-terminal domain"/>
    <property type="match status" value="1"/>
</dbReference>
<sequence>MAPKICVKAIVILFFIVNNLFSQDKFENYQFRLVDKEASKSGIYTISQDQSGFMWMGTNGAGLYKYDGVNYVAYEQNSKRSNSINSNLIYVTYVDTRNRLWIGTDEGLCLYNRNLDNFESIDIQKKIKKETVISIKSIIEDNNGNLMLGTVNNGLLKLSTTTREITKVNSDVANNSNYLINSLAKDKKGTIYLGTNLGLKIFDPIKNETKKVNIGNDNRIHSASIVSMCLDSNQNLWIGDGFKGLIKVDLHSKVKQTFYYPITKKRIMSILARDSKTILCATENDGLIIVDDQGVVQKKYVNSKFNTRSLSSNSVWSLLLDRENRIWLGYYNKGLGVFDKINSKVNIIESLPGNPQSLQTSCVTGIAKDHQGQLWISMEGGGVDVYNSITKDFKHITKSDGKLYSGLTNDNITKVFIDKKQNVWLSSWNEGIFLLKKGSRSFINYNTKNTPNLASDNIMSITEDSRGIIWIGTFAKGLHYYTPSDGQFHHCNAKPFLTNAITNIDIRNVMVDSDDAVWVGSTTGLYKVVTNDFITFSVTSFRDKMSEKLKNHKSTHTINALYQAKNKEIWIGTDGAGLFSYNKKTDVLKWYINFKGLHEKSISAITESNDECIWLSGKKGITRLDLKNNTTVNYSTFDGLLGNDFNNNAVLRDEVGMLYFGSYEGLNYFNPSNLVKSKKQLPIYFTDLKLFNKSVGPLEKNSPLIKVLSETKKIILKHDQSVFTIDFIAVNYSFPARNEFAYYLEGFDDSWNYVGNKRSATYTNLAPGNYTFKVKASEKNGAWSKVPLELKIEILPPWWKTSFAYLFYTLLLGAAIHFANQYYQNRFKQKQMIEFEKQKAIQIEKLNNKKLQFFTNISHEFRTPLTLILNPLGDIIKNSSQQLPEGVLNKLQTIQKSSDRLSRLINELMDFNKLQFNKMNLQLQLIEVVGFTKEVVSYFNEEASSRGIDLQFESNKTSLKDWIDPKMFEKIIFNVVSNAFKVTPDNGKIKVKIIINNEQIHFPLIDSSDTAHYFTIVVEDTGSGLDKKDIKRIFDRFYQVNNLNKAYYGSTGIGLEVVRGFVELHKGIIEVESELGVGTIFKLLFPLGKEFFNENEILFEEYKRENKISFKPIVEKEEIQLTDDEEQQDRIYTVLIVEDNVELRNYLKSELKKEYKVIVAENGQVGLDLALQKLPDLILTDVIMPVMNGLELCKNIKTNLKTSHIPLMMLSAKALVKDKLEGIDSGADMYLSKPFDMDILRSSLGQLINSRQIMFNKFYNGITSTAKEKTTTLDNEFIKNVLNYINENIRETELSVEVLASNVFLSRSQLYRKVKTLTGVSVNEFIRNVRLEKAKELIELGNDNITEISYKVGFSSPSYFTKCYKEKFGCLPTQKVSNS</sequence>
<dbReference type="SMART" id="SM00388">
    <property type="entry name" value="HisKA"/>
    <property type="match status" value="1"/>
</dbReference>
<keyword evidence="14" id="KW-1185">Reference proteome</keyword>
<dbReference type="InterPro" id="IPR003594">
    <property type="entry name" value="HATPase_dom"/>
</dbReference>
<dbReference type="Gene3D" id="2.60.40.10">
    <property type="entry name" value="Immunoglobulins"/>
    <property type="match status" value="1"/>
</dbReference>
<dbReference type="GO" id="GO:0043565">
    <property type="term" value="F:sequence-specific DNA binding"/>
    <property type="evidence" value="ECO:0007669"/>
    <property type="project" value="InterPro"/>
</dbReference>
<dbReference type="SMART" id="SM00387">
    <property type="entry name" value="HATPase_c"/>
    <property type="match status" value="1"/>
</dbReference>
<name>A0A521F947_9FLAO</name>
<protein>
    <recommendedName>
        <fullName evidence="2">histidine kinase</fullName>
        <ecNumber evidence="2">2.7.13.3</ecNumber>
    </recommendedName>
</protein>
<evidence type="ECO:0000256" key="5">
    <source>
        <dbReference type="ARBA" id="ARBA00023125"/>
    </source>
</evidence>
<keyword evidence="3 7" id="KW-0597">Phosphoprotein</keyword>
<dbReference type="Gene3D" id="3.40.50.2300">
    <property type="match status" value="1"/>
</dbReference>
<dbReference type="Pfam" id="PF07494">
    <property type="entry name" value="Reg_prop"/>
    <property type="match status" value="2"/>
</dbReference>
<dbReference type="FunFam" id="2.60.40.10:FF:000791">
    <property type="entry name" value="Two-component system sensor histidine kinase/response regulator"/>
    <property type="match status" value="1"/>
</dbReference>
<dbReference type="InterPro" id="IPR004358">
    <property type="entry name" value="Sig_transdc_His_kin-like_C"/>
</dbReference>
<accession>A0A521F947</accession>
<dbReference type="OrthoDB" id="1522078at2"/>
<evidence type="ECO:0000313" key="11">
    <source>
        <dbReference type="EMBL" id="MRX70082.1"/>
    </source>
</evidence>
<dbReference type="PANTHER" id="PTHR43547:SF2">
    <property type="entry name" value="HYBRID SIGNAL TRANSDUCTION HISTIDINE KINASE C"/>
    <property type="match status" value="1"/>
</dbReference>
<reference evidence="12 13" key="1">
    <citation type="submission" date="2017-05" db="EMBL/GenBank/DDBJ databases">
        <authorList>
            <person name="Varghese N."/>
            <person name="Submissions S."/>
        </authorList>
    </citation>
    <scope>NUCLEOTIDE SEQUENCE [LARGE SCALE GENOMIC DNA]</scope>
    <source>
        <strain evidence="12 13">DSM 19382</strain>
    </source>
</reference>
<feature type="domain" description="Response regulatory" evidence="10">
    <location>
        <begin position="1133"/>
        <end position="1248"/>
    </location>
</feature>
<keyword evidence="6" id="KW-0804">Transcription</keyword>
<dbReference type="InterPro" id="IPR011110">
    <property type="entry name" value="Reg_prop"/>
</dbReference>
<dbReference type="InterPro" id="IPR005467">
    <property type="entry name" value="His_kinase_dom"/>
</dbReference>
<evidence type="ECO:0000313" key="12">
    <source>
        <dbReference type="EMBL" id="SMO92755.1"/>
    </source>
</evidence>
<dbReference type="SUPFAM" id="SSF63829">
    <property type="entry name" value="Calcium-dependent phosphotriesterase"/>
    <property type="match status" value="2"/>
</dbReference>
<dbReference type="PROSITE" id="PS00041">
    <property type="entry name" value="HTH_ARAC_FAMILY_1"/>
    <property type="match status" value="1"/>
</dbReference>
<dbReference type="SUPFAM" id="SSF55874">
    <property type="entry name" value="ATPase domain of HSP90 chaperone/DNA topoisomerase II/histidine kinase"/>
    <property type="match status" value="1"/>
</dbReference>
<organism evidence="12 13">
    <name type="scientific">Flavobacterium resistens</name>
    <dbReference type="NCBI Taxonomy" id="443612"/>
    <lineage>
        <taxon>Bacteria</taxon>
        <taxon>Pseudomonadati</taxon>
        <taxon>Bacteroidota</taxon>
        <taxon>Flavobacteriia</taxon>
        <taxon>Flavobacteriales</taxon>
        <taxon>Flavobacteriaceae</taxon>
        <taxon>Flavobacterium</taxon>
    </lineage>
</organism>
<evidence type="ECO:0000256" key="7">
    <source>
        <dbReference type="PROSITE-ProRule" id="PRU00169"/>
    </source>
</evidence>
<dbReference type="InterPro" id="IPR013783">
    <property type="entry name" value="Ig-like_fold"/>
</dbReference>
<dbReference type="PANTHER" id="PTHR43547">
    <property type="entry name" value="TWO-COMPONENT HISTIDINE KINASE"/>
    <property type="match status" value="1"/>
</dbReference>
<feature type="domain" description="HTH araC/xylS-type" evidence="8">
    <location>
        <begin position="1279"/>
        <end position="1378"/>
    </location>
</feature>